<keyword evidence="2 4" id="KW-0442">Lipid degradation</keyword>
<evidence type="ECO:0000256" key="2">
    <source>
        <dbReference type="ARBA" id="ARBA00022963"/>
    </source>
</evidence>
<dbReference type="PROSITE" id="PS51635">
    <property type="entry name" value="PNPLA"/>
    <property type="match status" value="1"/>
</dbReference>
<feature type="domain" description="PNPLA" evidence="5">
    <location>
        <begin position="38"/>
        <end position="196"/>
    </location>
</feature>
<evidence type="ECO:0000259" key="5">
    <source>
        <dbReference type="PROSITE" id="PS51635"/>
    </source>
</evidence>
<feature type="short sequence motif" description="DGA/G" evidence="4">
    <location>
        <begin position="183"/>
        <end position="185"/>
    </location>
</feature>
<feature type="active site" description="Nucleophile" evidence="4">
    <location>
        <position position="71"/>
    </location>
</feature>
<dbReference type="SUPFAM" id="SSF52151">
    <property type="entry name" value="FabD/lysophospholipase-like"/>
    <property type="match status" value="1"/>
</dbReference>
<comment type="caution">
    <text evidence="4">Lacks conserved residue(s) required for the propagation of feature annotation.</text>
</comment>
<dbReference type="AlphaFoldDB" id="A0A1H7YCK8"/>
<evidence type="ECO:0000256" key="4">
    <source>
        <dbReference type="PROSITE-ProRule" id="PRU01161"/>
    </source>
</evidence>
<dbReference type="InterPro" id="IPR016035">
    <property type="entry name" value="Acyl_Trfase/lysoPLipase"/>
</dbReference>
<protein>
    <submittedName>
        <fullName evidence="6">NTE family protein</fullName>
    </submittedName>
</protein>
<feature type="short sequence motif" description="GXSXG" evidence="4">
    <location>
        <begin position="69"/>
        <end position="73"/>
    </location>
</feature>
<dbReference type="STRING" id="43775.SAMN04489760_11566"/>
<evidence type="ECO:0000256" key="1">
    <source>
        <dbReference type="ARBA" id="ARBA00022801"/>
    </source>
</evidence>
<name>A0A1H7YCK8_9BACT</name>
<dbReference type="GO" id="GO:0016787">
    <property type="term" value="F:hydrolase activity"/>
    <property type="evidence" value="ECO:0007669"/>
    <property type="project" value="UniProtKB-UniRule"/>
</dbReference>
<dbReference type="CDD" id="cd07205">
    <property type="entry name" value="Pat_PNPLA6_PNPLA7_NTE1_like"/>
    <property type="match status" value="1"/>
</dbReference>
<accession>A0A1H7YCK8</accession>
<proteinExistence type="predicted"/>
<dbReference type="Gene3D" id="3.40.1090.10">
    <property type="entry name" value="Cytosolic phospholipase A2 catalytic domain"/>
    <property type="match status" value="1"/>
</dbReference>
<dbReference type="PANTHER" id="PTHR14226">
    <property type="entry name" value="NEUROPATHY TARGET ESTERASE/SWISS CHEESE D.MELANOGASTER"/>
    <property type="match status" value="1"/>
</dbReference>
<organism evidence="6 7">
    <name type="scientific">Syntrophus gentianae</name>
    <dbReference type="NCBI Taxonomy" id="43775"/>
    <lineage>
        <taxon>Bacteria</taxon>
        <taxon>Pseudomonadati</taxon>
        <taxon>Thermodesulfobacteriota</taxon>
        <taxon>Syntrophia</taxon>
        <taxon>Syntrophales</taxon>
        <taxon>Syntrophaceae</taxon>
        <taxon>Syntrophus</taxon>
    </lineage>
</organism>
<dbReference type="GO" id="GO:0016042">
    <property type="term" value="P:lipid catabolic process"/>
    <property type="evidence" value="ECO:0007669"/>
    <property type="project" value="UniProtKB-UniRule"/>
</dbReference>
<dbReference type="PANTHER" id="PTHR14226:SF76">
    <property type="entry name" value="NTE FAMILY PROTEIN RSSA"/>
    <property type="match status" value="1"/>
</dbReference>
<keyword evidence="3 4" id="KW-0443">Lipid metabolism</keyword>
<evidence type="ECO:0000313" key="6">
    <source>
        <dbReference type="EMBL" id="SEM43631.1"/>
    </source>
</evidence>
<gene>
    <name evidence="6" type="ORF">SAMN04489760_11566</name>
</gene>
<evidence type="ECO:0000256" key="3">
    <source>
        <dbReference type="ARBA" id="ARBA00023098"/>
    </source>
</evidence>
<sequence>MINKRLFSLWVLILCVLFLSSCLPKEIPPPSRPAKIAVVLGAGASRGFAHVGVLKVLESQKIPISLIVGTSAGSFVGSLYASGISAYELQRIALALEKNDLADLTFPDNGFIRGEKLENYVNRMVRQTPIEKLRIPFRAVATNLQTGSEIVFGSGNTGKAVRASCSIPGIVQPVWISGKPYVDGGVVSPVPVLAAKQAGADVVIAVDISAGVGGSIPQGILETILQSIDIMYAKIAASQTVYADVIIAPRVSNIGSGDFDKRNEAILEGEKAATLALPRIQQIVAKLREEGRLR</sequence>
<keyword evidence="7" id="KW-1185">Reference proteome</keyword>
<keyword evidence="1 4" id="KW-0378">Hydrolase</keyword>
<evidence type="ECO:0000313" key="7">
    <source>
        <dbReference type="Proteomes" id="UP000198744"/>
    </source>
</evidence>
<dbReference type="EMBL" id="FOBS01000015">
    <property type="protein sequence ID" value="SEM43631.1"/>
    <property type="molecule type" value="Genomic_DNA"/>
</dbReference>
<dbReference type="RefSeq" id="WP_175476484.1">
    <property type="nucleotide sequence ID" value="NZ_FOBS01000015.1"/>
</dbReference>
<dbReference type="Proteomes" id="UP000198744">
    <property type="component" value="Unassembled WGS sequence"/>
</dbReference>
<feature type="active site" description="Proton acceptor" evidence="4">
    <location>
        <position position="183"/>
    </location>
</feature>
<dbReference type="PROSITE" id="PS51257">
    <property type="entry name" value="PROKAR_LIPOPROTEIN"/>
    <property type="match status" value="1"/>
</dbReference>
<dbReference type="InterPro" id="IPR050301">
    <property type="entry name" value="NTE"/>
</dbReference>
<dbReference type="Pfam" id="PF01734">
    <property type="entry name" value="Patatin"/>
    <property type="match status" value="1"/>
</dbReference>
<reference evidence="6 7" key="1">
    <citation type="submission" date="2016-10" db="EMBL/GenBank/DDBJ databases">
        <authorList>
            <person name="de Groot N.N."/>
        </authorList>
    </citation>
    <scope>NUCLEOTIDE SEQUENCE [LARGE SCALE GENOMIC DNA]</scope>
    <source>
        <strain evidence="6 7">DSM 8423</strain>
    </source>
</reference>
<dbReference type="InterPro" id="IPR002641">
    <property type="entry name" value="PNPLA_dom"/>
</dbReference>